<accession>A0ABP7DCE3</accession>
<dbReference type="RefSeq" id="WP_344812310.1">
    <property type="nucleotide sequence ID" value="NZ_BAAAYX010000005.1"/>
</dbReference>
<reference evidence="3" key="1">
    <citation type="journal article" date="2019" name="Int. J. Syst. Evol. Microbiol.">
        <title>The Global Catalogue of Microorganisms (GCM) 10K type strain sequencing project: providing services to taxonomists for standard genome sequencing and annotation.</title>
        <authorList>
            <consortium name="The Broad Institute Genomics Platform"/>
            <consortium name="The Broad Institute Genome Sequencing Center for Infectious Disease"/>
            <person name="Wu L."/>
            <person name="Ma J."/>
        </authorList>
    </citation>
    <scope>NUCLEOTIDE SEQUENCE [LARGE SCALE GENOMIC DNA]</scope>
    <source>
        <strain evidence="3">JCM 16548</strain>
    </source>
</reference>
<dbReference type="SUPFAM" id="SSF54427">
    <property type="entry name" value="NTF2-like"/>
    <property type="match status" value="1"/>
</dbReference>
<comment type="caution">
    <text evidence="2">The sequence shown here is derived from an EMBL/GenBank/DDBJ whole genome shotgun (WGS) entry which is preliminary data.</text>
</comment>
<dbReference type="EMBL" id="BAAAYX010000005">
    <property type="protein sequence ID" value="GAA3703659.1"/>
    <property type="molecule type" value="Genomic_DNA"/>
</dbReference>
<feature type="domain" description="SnoaL-like" evidence="1">
    <location>
        <begin position="15"/>
        <end position="110"/>
    </location>
</feature>
<name>A0ABP7DCE3_9ACTN</name>
<organism evidence="2 3">
    <name type="scientific">Microlunatus aurantiacus</name>
    <dbReference type="NCBI Taxonomy" id="446786"/>
    <lineage>
        <taxon>Bacteria</taxon>
        <taxon>Bacillati</taxon>
        <taxon>Actinomycetota</taxon>
        <taxon>Actinomycetes</taxon>
        <taxon>Propionibacteriales</taxon>
        <taxon>Propionibacteriaceae</taxon>
        <taxon>Microlunatus</taxon>
    </lineage>
</organism>
<dbReference type="Proteomes" id="UP001500051">
    <property type="component" value="Unassembled WGS sequence"/>
</dbReference>
<proteinExistence type="predicted"/>
<evidence type="ECO:0000259" key="1">
    <source>
        <dbReference type="Pfam" id="PF12680"/>
    </source>
</evidence>
<protein>
    <recommendedName>
        <fullName evidence="1">SnoaL-like domain-containing protein</fullName>
    </recommendedName>
</protein>
<dbReference type="Pfam" id="PF12680">
    <property type="entry name" value="SnoaL_2"/>
    <property type="match status" value="1"/>
</dbReference>
<dbReference type="InterPro" id="IPR037401">
    <property type="entry name" value="SnoaL-like"/>
</dbReference>
<dbReference type="Gene3D" id="3.10.450.50">
    <property type="match status" value="1"/>
</dbReference>
<gene>
    <name evidence="2" type="ORF">GCM10022204_21140</name>
</gene>
<dbReference type="InterPro" id="IPR032710">
    <property type="entry name" value="NTF2-like_dom_sf"/>
</dbReference>
<keyword evidence="3" id="KW-1185">Reference proteome</keyword>
<evidence type="ECO:0000313" key="2">
    <source>
        <dbReference type="EMBL" id="GAA3703659.1"/>
    </source>
</evidence>
<evidence type="ECO:0000313" key="3">
    <source>
        <dbReference type="Proteomes" id="UP001500051"/>
    </source>
</evidence>
<sequence length="117" mass="12370">MTTSAVLLDRMLQEVFNEPDTARRETVIAEVFAEDVVFTDPERTVSGRADLAAAVTGLLAQGPGFVFTPAGPFRGVGSLGIRAWQLGPPGGEPVLGGTDVIEVVDGRIAKLWTMLDS</sequence>